<keyword evidence="2 5" id="KW-0889">Transcription antitermination</keyword>
<evidence type="ECO:0000256" key="3">
    <source>
        <dbReference type="ARBA" id="ARBA00023015"/>
    </source>
</evidence>
<keyword evidence="11" id="KW-1185">Reference proteome</keyword>
<dbReference type="InterPro" id="IPR036735">
    <property type="entry name" value="NGN_dom_sf"/>
</dbReference>
<accession>A0A2K2U9Z2</accession>
<proteinExistence type="inferred from homology"/>
<dbReference type="InterPro" id="IPR047050">
    <property type="entry name" value="NGN"/>
</dbReference>
<evidence type="ECO:0000259" key="8">
    <source>
        <dbReference type="SMART" id="SM00738"/>
    </source>
</evidence>
<dbReference type="OrthoDB" id="9809075at2"/>
<dbReference type="SUPFAM" id="SSF82679">
    <property type="entry name" value="N-utilization substance G protein NusG, N-terminal domain"/>
    <property type="match status" value="1"/>
</dbReference>
<dbReference type="CDD" id="cd06091">
    <property type="entry name" value="KOW_NusG"/>
    <property type="match status" value="1"/>
</dbReference>
<keyword evidence="4 5" id="KW-0804">Transcription</keyword>
<dbReference type="Proteomes" id="UP000236197">
    <property type="component" value="Unassembled WGS sequence"/>
</dbReference>
<evidence type="ECO:0000256" key="6">
    <source>
        <dbReference type="NCBIfam" id="TIGR00922"/>
    </source>
</evidence>
<dbReference type="InterPro" id="IPR008991">
    <property type="entry name" value="Translation_prot_SH3-like_sf"/>
</dbReference>
<reference evidence="11" key="1">
    <citation type="submission" date="2018-01" db="EMBL/GenBank/DDBJ databases">
        <title>Rubneribacter badeniensis gen. nov., sp. nov., and Colonibacter rubneri, gen. nov., sp. nov., WGS of new members of the Eggerthellaceae.</title>
        <authorList>
            <person name="Danylec N."/>
            <person name="Stoll D.A."/>
            <person name="Doetsch A."/>
            <person name="Kulling S.E."/>
            <person name="Huch M."/>
        </authorList>
    </citation>
    <scope>NUCLEOTIDE SEQUENCE [LARGE SCALE GENOMIC DNA]</scope>
    <source>
        <strain evidence="11">ResAG-96</strain>
    </source>
</reference>
<dbReference type="GO" id="GO:0006353">
    <property type="term" value="P:DNA-templated transcription termination"/>
    <property type="evidence" value="ECO:0007669"/>
    <property type="project" value="UniProtKB-UniRule"/>
</dbReference>
<dbReference type="GO" id="GO:0006354">
    <property type="term" value="P:DNA-templated transcription elongation"/>
    <property type="evidence" value="ECO:0007669"/>
    <property type="project" value="UniProtKB-UniRule"/>
</dbReference>
<dbReference type="PRINTS" id="PR00338">
    <property type="entry name" value="NUSGTNSCPFCT"/>
</dbReference>
<dbReference type="PROSITE" id="PS01014">
    <property type="entry name" value="NUSG"/>
    <property type="match status" value="1"/>
</dbReference>
<evidence type="ECO:0000259" key="9">
    <source>
        <dbReference type="SMART" id="SM00739"/>
    </source>
</evidence>
<dbReference type="InterPro" id="IPR043425">
    <property type="entry name" value="NusG-like"/>
</dbReference>
<sequence length="176" mass="19527">MSKKWYVLHTYSGYENKVKKNLETRIETMGLENNVFGIEIPTEMVTEIKEGGRRVESEKKVFPGYVLVRMELDDRSWAAVRNTPGVTGFVGADGNPAPLTRDEYNKIMKRTDVKKKPAVSSSLEVGQSVKVVSGPLAEFDGVVSEVSPDAGKVRVMVSIFGRETPVELSFDQVAKI</sequence>
<dbReference type="SUPFAM" id="SSF50104">
    <property type="entry name" value="Translation proteins SH3-like domain"/>
    <property type="match status" value="1"/>
</dbReference>
<feature type="domain" description="KOW" evidence="9">
    <location>
        <begin position="122"/>
        <end position="149"/>
    </location>
</feature>
<comment type="caution">
    <text evidence="10">The sequence shown here is derived from an EMBL/GenBank/DDBJ whole genome shotgun (WGS) entry which is preliminary data.</text>
</comment>
<evidence type="ECO:0000256" key="1">
    <source>
        <dbReference type="ARBA" id="ARBA00022472"/>
    </source>
</evidence>
<dbReference type="CDD" id="cd09891">
    <property type="entry name" value="NGN_Bact_1"/>
    <property type="match status" value="1"/>
</dbReference>
<keyword evidence="1 5" id="KW-0806">Transcription termination</keyword>
<dbReference type="GO" id="GO:0031564">
    <property type="term" value="P:transcription antitermination"/>
    <property type="evidence" value="ECO:0007669"/>
    <property type="project" value="UniProtKB-UniRule"/>
</dbReference>
<dbReference type="GO" id="GO:0032784">
    <property type="term" value="P:regulation of DNA-templated transcription elongation"/>
    <property type="evidence" value="ECO:0007669"/>
    <property type="project" value="InterPro"/>
</dbReference>
<dbReference type="HAMAP" id="MF_00948">
    <property type="entry name" value="NusG"/>
    <property type="match status" value="1"/>
</dbReference>
<protein>
    <recommendedName>
        <fullName evidence="5 6">Transcription termination/antitermination protein NusG</fullName>
    </recommendedName>
</protein>
<organism evidence="10 11">
    <name type="scientific">Enteroscipio rubneri</name>
    <dbReference type="NCBI Taxonomy" id="2070686"/>
    <lineage>
        <taxon>Bacteria</taxon>
        <taxon>Bacillati</taxon>
        <taxon>Actinomycetota</taxon>
        <taxon>Coriobacteriia</taxon>
        <taxon>Eggerthellales</taxon>
        <taxon>Eggerthellaceae</taxon>
        <taxon>Enteroscipio</taxon>
    </lineage>
</organism>
<dbReference type="EMBL" id="PPEK01000014">
    <property type="protein sequence ID" value="PNV67028.1"/>
    <property type="molecule type" value="Genomic_DNA"/>
</dbReference>
<comment type="similarity">
    <text evidence="5 7">Belongs to the NusG family.</text>
</comment>
<dbReference type="PANTHER" id="PTHR30265:SF2">
    <property type="entry name" value="TRANSCRIPTION TERMINATION_ANTITERMINATION PROTEIN NUSG"/>
    <property type="match status" value="1"/>
</dbReference>
<evidence type="ECO:0000256" key="2">
    <source>
        <dbReference type="ARBA" id="ARBA00022814"/>
    </source>
</evidence>
<dbReference type="InterPro" id="IPR001062">
    <property type="entry name" value="Transcrpt_antiterm_NusG"/>
</dbReference>
<comment type="function">
    <text evidence="5 7">Participates in transcription elongation, termination and antitermination.</text>
</comment>
<dbReference type="InterPro" id="IPR015869">
    <property type="entry name" value="Transcrpt_antiterm_NusG_bac_CS"/>
</dbReference>
<dbReference type="SMART" id="SM00738">
    <property type="entry name" value="NGN"/>
    <property type="match status" value="1"/>
</dbReference>
<dbReference type="InterPro" id="IPR006645">
    <property type="entry name" value="NGN-like_dom"/>
</dbReference>
<dbReference type="Gene3D" id="3.30.70.940">
    <property type="entry name" value="NusG, N-terminal domain"/>
    <property type="match status" value="1"/>
</dbReference>
<evidence type="ECO:0000256" key="5">
    <source>
        <dbReference type="HAMAP-Rule" id="MF_00948"/>
    </source>
</evidence>
<gene>
    <name evidence="5" type="primary">nusG</name>
    <name evidence="10" type="ORF">C2L71_10245</name>
</gene>
<evidence type="ECO:0000256" key="7">
    <source>
        <dbReference type="RuleBase" id="RU000538"/>
    </source>
</evidence>
<dbReference type="PANTHER" id="PTHR30265">
    <property type="entry name" value="RHO-INTERACTING TRANSCRIPTION TERMINATION FACTOR NUSG"/>
    <property type="match status" value="1"/>
</dbReference>
<evidence type="ECO:0000313" key="11">
    <source>
        <dbReference type="Proteomes" id="UP000236197"/>
    </source>
</evidence>
<name>A0A2K2U9Z2_9ACTN</name>
<dbReference type="Gene3D" id="2.30.30.30">
    <property type="match status" value="1"/>
</dbReference>
<evidence type="ECO:0000256" key="4">
    <source>
        <dbReference type="ARBA" id="ARBA00023163"/>
    </source>
</evidence>
<dbReference type="FunFam" id="3.30.70.940:FF:000002">
    <property type="entry name" value="Transcription termination/antitermination protein NusG"/>
    <property type="match status" value="1"/>
</dbReference>
<dbReference type="FunFam" id="2.30.30.30:FF:000002">
    <property type="entry name" value="Transcription termination/antitermination factor NusG"/>
    <property type="match status" value="1"/>
</dbReference>
<dbReference type="AlphaFoldDB" id="A0A2K2U9Z2"/>
<dbReference type="Pfam" id="PF02357">
    <property type="entry name" value="NusG"/>
    <property type="match status" value="1"/>
</dbReference>
<dbReference type="RefSeq" id="WP_103265664.1">
    <property type="nucleotide sequence ID" value="NZ_CABMLE010000014.1"/>
</dbReference>
<dbReference type="InterPro" id="IPR014722">
    <property type="entry name" value="Rib_uL2_dom2"/>
</dbReference>
<feature type="domain" description="NusG-like N-terminal" evidence="8">
    <location>
        <begin position="2"/>
        <end position="111"/>
    </location>
</feature>
<dbReference type="SMART" id="SM00739">
    <property type="entry name" value="KOW"/>
    <property type="match status" value="1"/>
</dbReference>
<evidence type="ECO:0000313" key="10">
    <source>
        <dbReference type="EMBL" id="PNV67028.1"/>
    </source>
</evidence>
<dbReference type="InterPro" id="IPR005824">
    <property type="entry name" value="KOW"/>
</dbReference>
<dbReference type="GO" id="GO:0005829">
    <property type="term" value="C:cytosol"/>
    <property type="evidence" value="ECO:0007669"/>
    <property type="project" value="UniProtKB-ARBA"/>
</dbReference>
<keyword evidence="3 5" id="KW-0805">Transcription regulation</keyword>
<dbReference type="NCBIfam" id="TIGR00922">
    <property type="entry name" value="nusG"/>
    <property type="match status" value="1"/>
</dbReference>